<evidence type="ECO:0000313" key="4">
    <source>
        <dbReference type="EMBL" id="ARN78716.1"/>
    </source>
</evidence>
<keyword evidence="1 2" id="KW-0732">Signal</keyword>
<dbReference type="AlphaFoldDB" id="A0A1W6MMG8"/>
<feature type="chain" id="PRO_5012190643" evidence="2">
    <location>
        <begin position="24"/>
        <end position="557"/>
    </location>
</feature>
<evidence type="ECO:0000259" key="3">
    <source>
        <dbReference type="Pfam" id="PF18962"/>
    </source>
</evidence>
<dbReference type="InterPro" id="IPR026444">
    <property type="entry name" value="Secre_tail"/>
</dbReference>
<evidence type="ECO:0000313" key="5">
    <source>
        <dbReference type="Proteomes" id="UP000193431"/>
    </source>
</evidence>
<feature type="domain" description="Secretion system C-terminal sorting" evidence="3">
    <location>
        <begin position="488"/>
        <end position="554"/>
    </location>
</feature>
<dbReference type="Gene3D" id="2.40.10.10">
    <property type="entry name" value="Trypsin-like serine proteases"/>
    <property type="match status" value="2"/>
</dbReference>
<dbReference type="EMBL" id="CP019344">
    <property type="protein sequence ID" value="ARN78716.1"/>
    <property type="molecule type" value="Genomic_DNA"/>
</dbReference>
<dbReference type="STRING" id="331648.BST97_12330"/>
<dbReference type="RefSeq" id="WP_085767521.1">
    <property type="nucleotide sequence ID" value="NZ_CP019344.1"/>
</dbReference>
<dbReference type="InterPro" id="IPR009003">
    <property type="entry name" value="Peptidase_S1_PA"/>
</dbReference>
<dbReference type="Pfam" id="PF18962">
    <property type="entry name" value="Por_Secre_tail"/>
    <property type="match status" value="1"/>
</dbReference>
<proteinExistence type="predicted"/>
<sequence>MKLRLLLTIVFFTNIILFTSAQVSDDKNPKSWDLGISFEQETEIMPFVDEAKLIREDSLALIEEFKKPYKFGENIDVSFNLFNSGKWTELKNGDRIWTLNIYSAGARSLNFLMNRYSLPEGGELYIYSDDRSSKIGPYTFKENQDDGVLGTWVVHGDNVWLEYYEPKDVKNLGRISISEVVHGYKPFADPTIKYQKALNDSGACNVDVMCDPNLGSTNGVDWTNVRDNYRHAVGVIIVGGSTSCTGTLVNNVREDGTPYFLTANHCLGNVPDGFGSNYPSNNWAVGFDWFTNTPDCATFSNTQGPTFSSRIVSGMTLRANRYASDVALFELNQTPPSSWNLYYAGWNNSPVPSSSQLGMHHPSGDIMKLSRYDRTVSSITVSGIQCWRVANWDYGVTEGGSSGSCLIDPQGRIVGQLLGGGAACSGINDNNQEDWYGKMSVSWSSGFNSARRLREWLDPDNSGATTLDGSFENTLGVDDVESPFQISLFPNPTSGIINLETDRNAKYSVLTLSGKMIKSSEVVAGSNTINLSQYASGIYFIKVTAENATTVLKVVKE</sequence>
<reference evidence="4 5" key="1">
    <citation type="submission" date="2016-11" db="EMBL/GenBank/DDBJ databases">
        <title>Trade-off between light-utilization and light-protection in marine flavobacteria.</title>
        <authorList>
            <person name="Kumagai Y."/>
        </authorList>
    </citation>
    <scope>NUCLEOTIDE SEQUENCE [LARGE SCALE GENOMIC DNA]</scope>
    <source>
        <strain evidence="4 5">JCM 13191</strain>
    </source>
</reference>
<organism evidence="4 5">
    <name type="scientific">Nonlabens spongiae</name>
    <dbReference type="NCBI Taxonomy" id="331648"/>
    <lineage>
        <taxon>Bacteria</taxon>
        <taxon>Pseudomonadati</taxon>
        <taxon>Bacteroidota</taxon>
        <taxon>Flavobacteriia</taxon>
        <taxon>Flavobacteriales</taxon>
        <taxon>Flavobacteriaceae</taxon>
        <taxon>Nonlabens</taxon>
    </lineage>
</organism>
<name>A0A1W6MMG8_9FLAO</name>
<evidence type="ECO:0000256" key="1">
    <source>
        <dbReference type="ARBA" id="ARBA00022729"/>
    </source>
</evidence>
<dbReference type="Proteomes" id="UP000193431">
    <property type="component" value="Chromosome"/>
</dbReference>
<evidence type="ECO:0000256" key="2">
    <source>
        <dbReference type="SAM" id="SignalP"/>
    </source>
</evidence>
<protein>
    <submittedName>
        <fullName evidence="4">Lysyl endopeptidase</fullName>
    </submittedName>
</protein>
<accession>A0A1W6MMG8</accession>
<dbReference type="InterPro" id="IPR043504">
    <property type="entry name" value="Peptidase_S1_PA_chymotrypsin"/>
</dbReference>
<keyword evidence="5" id="KW-1185">Reference proteome</keyword>
<feature type="signal peptide" evidence="2">
    <location>
        <begin position="1"/>
        <end position="23"/>
    </location>
</feature>
<dbReference type="SUPFAM" id="SSF50494">
    <property type="entry name" value="Trypsin-like serine proteases"/>
    <property type="match status" value="1"/>
</dbReference>
<dbReference type="PANTHER" id="PTHR36234">
    <property type="entry name" value="LYSYL ENDOPEPTIDASE"/>
    <property type="match status" value="1"/>
</dbReference>
<gene>
    <name evidence="4" type="ORF">BST97_12330</name>
</gene>
<dbReference type="NCBIfam" id="TIGR04183">
    <property type="entry name" value="Por_Secre_tail"/>
    <property type="match status" value="1"/>
</dbReference>
<dbReference type="OrthoDB" id="9342482at2"/>
<dbReference type="PANTHER" id="PTHR36234:SF5">
    <property type="entry name" value="LYSYL ENDOPEPTIDASE"/>
    <property type="match status" value="1"/>
</dbReference>